<proteinExistence type="predicted"/>
<sequence length="196" mass="21837">MAINSRLVIVGTTYQPNPPLFSQLCKIEHLISGSRLAPACVNVICAPELGASLALEVLWDTTVEVHFEGAWPPVDFRAVGLLLRRIIGPWWAVRVGSYVTRYQHMLAVEFFVVHHPDQIMDDFDLKKSRFSQKHCGPPPSMVRSEMSCVHGSSGNDHGDTNGDPVARNFEVGPFSEFISELVYVLAYCEAQFHSLP</sequence>
<dbReference type="AlphaFoldDB" id="A0A9P9BHM9"/>
<dbReference type="EMBL" id="JAGTJQ010000015">
    <property type="protein sequence ID" value="KAH7012124.1"/>
    <property type="molecule type" value="Genomic_DNA"/>
</dbReference>
<dbReference type="RefSeq" id="XP_046004500.1">
    <property type="nucleotide sequence ID" value="XM_046157567.1"/>
</dbReference>
<dbReference type="Proteomes" id="UP000756346">
    <property type="component" value="Unassembled WGS sequence"/>
</dbReference>
<gene>
    <name evidence="1" type="ORF">B0I36DRAFT_356221</name>
</gene>
<keyword evidence="2" id="KW-1185">Reference proteome</keyword>
<comment type="caution">
    <text evidence="1">The sequence shown here is derived from an EMBL/GenBank/DDBJ whole genome shotgun (WGS) entry which is preliminary data.</text>
</comment>
<organism evidence="1 2">
    <name type="scientific">Microdochium trichocladiopsis</name>
    <dbReference type="NCBI Taxonomy" id="1682393"/>
    <lineage>
        <taxon>Eukaryota</taxon>
        <taxon>Fungi</taxon>
        <taxon>Dikarya</taxon>
        <taxon>Ascomycota</taxon>
        <taxon>Pezizomycotina</taxon>
        <taxon>Sordariomycetes</taxon>
        <taxon>Xylariomycetidae</taxon>
        <taxon>Xylariales</taxon>
        <taxon>Microdochiaceae</taxon>
        <taxon>Microdochium</taxon>
    </lineage>
</organism>
<evidence type="ECO:0000313" key="2">
    <source>
        <dbReference type="Proteomes" id="UP000756346"/>
    </source>
</evidence>
<protein>
    <submittedName>
        <fullName evidence="1">Uncharacterized protein</fullName>
    </submittedName>
</protein>
<dbReference type="GeneID" id="70187113"/>
<evidence type="ECO:0000313" key="1">
    <source>
        <dbReference type="EMBL" id="KAH7012124.1"/>
    </source>
</evidence>
<name>A0A9P9BHM9_9PEZI</name>
<accession>A0A9P9BHM9</accession>
<reference evidence="1" key="1">
    <citation type="journal article" date="2021" name="Nat. Commun.">
        <title>Genetic determinants of endophytism in the Arabidopsis root mycobiome.</title>
        <authorList>
            <person name="Mesny F."/>
            <person name="Miyauchi S."/>
            <person name="Thiergart T."/>
            <person name="Pickel B."/>
            <person name="Atanasova L."/>
            <person name="Karlsson M."/>
            <person name="Huettel B."/>
            <person name="Barry K.W."/>
            <person name="Haridas S."/>
            <person name="Chen C."/>
            <person name="Bauer D."/>
            <person name="Andreopoulos W."/>
            <person name="Pangilinan J."/>
            <person name="LaButti K."/>
            <person name="Riley R."/>
            <person name="Lipzen A."/>
            <person name="Clum A."/>
            <person name="Drula E."/>
            <person name="Henrissat B."/>
            <person name="Kohler A."/>
            <person name="Grigoriev I.V."/>
            <person name="Martin F.M."/>
            <person name="Hacquard S."/>
        </authorList>
    </citation>
    <scope>NUCLEOTIDE SEQUENCE</scope>
    <source>
        <strain evidence="1">MPI-CAGE-CH-0230</strain>
    </source>
</reference>